<dbReference type="AlphaFoldDB" id="A0A2H3CVK7"/>
<gene>
    <name evidence="1" type="ORF">ARMGADRAFT_1017895</name>
</gene>
<dbReference type="InParanoid" id="A0A2H3CVK7"/>
<dbReference type="EMBL" id="KZ293690">
    <property type="protein sequence ID" value="PBK85484.1"/>
    <property type="molecule type" value="Genomic_DNA"/>
</dbReference>
<organism evidence="1 2">
    <name type="scientific">Armillaria gallica</name>
    <name type="common">Bulbous honey fungus</name>
    <name type="synonym">Armillaria bulbosa</name>
    <dbReference type="NCBI Taxonomy" id="47427"/>
    <lineage>
        <taxon>Eukaryota</taxon>
        <taxon>Fungi</taxon>
        <taxon>Dikarya</taxon>
        <taxon>Basidiomycota</taxon>
        <taxon>Agaricomycotina</taxon>
        <taxon>Agaricomycetes</taxon>
        <taxon>Agaricomycetidae</taxon>
        <taxon>Agaricales</taxon>
        <taxon>Marasmiineae</taxon>
        <taxon>Physalacriaceae</taxon>
        <taxon>Armillaria</taxon>
    </lineage>
</organism>
<keyword evidence="2" id="KW-1185">Reference proteome</keyword>
<reference evidence="2" key="1">
    <citation type="journal article" date="2017" name="Nat. Ecol. Evol.">
        <title>Genome expansion and lineage-specific genetic innovations in the forest pathogenic fungi Armillaria.</title>
        <authorList>
            <person name="Sipos G."/>
            <person name="Prasanna A.N."/>
            <person name="Walter M.C."/>
            <person name="O'Connor E."/>
            <person name="Balint B."/>
            <person name="Krizsan K."/>
            <person name="Kiss B."/>
            <person name="Hess J."/>
            <person name="Varga T."/>
            <person name="Slot J."/>
            <person name="Riley R."/>
            <person name="Boka B."/>
            <person name="Rigling D."/>
            <person name="Barry K."/>
            <person name="Lee J."/>
            <person name="Mihaltcheva S."/>
            <person name="LaButti K."/>
            <person name="Lipzen A."/>
            <person name="Waldron R."/>
            <person name="Moloney N.M."/>
            <person name="Sperisen C."/>
            <person name="Kredics L."/>
            <person name="Vagvoelgyi C."/>
            <person name="Patrignani A."/>
            <person name="Fitzpatrick D."/>
            <person name="Nagy I."/>
            <person name="Doyle S."/>
            <person name="Anderson J.B."/>
            <person name="Grigoriev I.V."/>
            <person name="Gueldener U."/>
            <person name="Muensterkoetter M."/>
            <person name="Nagy L.G."/>
        </authorList>
    </citation>
    <scope>NUCLEOTIDE SEQUENCE [LARGE SCALE GENOMIC DNA]</scope>
    <source>
        <strain evidence="2">Ar21-2</strain>
    </source>
</reference>
<protein>
    <submittedName>
        <fullName evidence="1">Uncharacterized protein</fullName>
    </submittedName>
</protein>
<sequence>MIPIDLDYRTSITSYGSRTVSTRCTREFARLLWLRFMGHRQKSRPLSSVIRTVSDLPTPKILIVFASNGHDSEFAAGRIHLDVKENFEFG</sequence>
<evidence type="ECO:0000313" key="2">
    <source>
        <dbReference type="Proteomes" id="UP000217790"/>
    </source>
</evidence>
<proteinExistence type="predicted"/>
<dbReference type="Proteomes" id="UP000217790">
    <property type="component" value="Unassembled WGS sequence"/>
</dbReference>
<name>A0A2H3CVK7_ARMGA</name>
<evidence type="ECO:0000313" key="1">
    <source>
        <dbReference type="EMBL" id="PBK85484.1"/>
    </source>
</evidence>
<accession>A0A2H3CVK7</accession>